<evidence type="ECO:0000313" key="3">
    <source>
        <dbReference type="EMBL" id="CAA7271057.1"/>
    </source>
</evidence>
<accession>A0A8S0X1M3</accession>
<feature type="domain" description="CCHC-type" evidence="2">
    <location>
        <begin position="306"/>
        <end position="320"/>
    </location>
</feature>
<dbReference type="EMBL" id="CACVBS010000101">
    <property type="protein sequence ID" value="CAA7271057.1"/>
    <property type="molecule type" value="Genomic_DNA"/>
</dbReference>
<dbReference type="AlphaFoldDB" id="A0A8S0X1M3"/>
<sequence length="390" mass="43357">MSTTAPLMFWGDSKHEGENPQDFMNALELSFMQKTTAFSTTEKVKVFMLRLKAGSAAKEWFNGLPATQKDTWEHLQTAFEMRWPERVTTAKTREEKQAALGQTVLERVKLGKREKVDSVEEFSHIAWADKVERLVGAIPDNTGLLITETRKNLPRVMRKLVGSGHITWKVFCDAVCAISIMDLNEAMEEEADTVTTEQLCLVQLNTPSKSTNLGPAPPQPNFRLVPTPVATRAASQPRQSLVYRPDADRLIDVTRLALPIAPNTTAGLAMYKDQIAAWNVASRGRGPNELHPYPLSPRTSPVGSNKCWTCGFTGHMHANCLLTANRVPALKFKWQSIAASIKSRAAAAATPIHLVAEEDEAEEAAREEYWEFEQWKARKAMQGNGEGLLA</sequence>
<keyword evidence="1" id="KW-0863">Zinc-finger</keyword>
<dbReference type="Proteomes" id="UP000467700">
    <property type="component" value="Unassembled WGS sequence"/>
</dbReference>
<dbReference type="OrthoDB" id="3260975at2759"/>
<evidence type="ECO:0000259" key="2">
    <source>
        <dbReference type="PROSITE" id="PS50158"/>
    </source>
</evidence>
<comment type="caution">
    <text evidence="3">The sequence shown here is derived from an EMBL/GenBank/DDBJ whole genome shotgun (WGS) entry which is preliminary data.</text>
</comment>
<dbReference type="GO" id="GO:0003676">
    <property type="term" value="F:nucleic acid binding"/>
    <property type="evidence" value="ECO:0007669"/>
    <property type="project" value="InterPro"/>
</dbReference>
<proteinExistence type="predicted"/>
<reference evidence="3 4" key="1">
    <citation type="submission" date="2020-01" db="EMBL/GenBank/DDBJ databases">
        <authorList>
            <person name="Gupta K D."/>
        </authorList>
    </citation>
    <scope>NUCLEOTIDE SEQUENCE [LARGE SCALE GENOMIC DNA]</scope>
</reference>
<organism evidence="3 4">
    <name type="scientific">Cyclocybe aegerita</name>
    <name type="common">Black poplar mushroom</name>
    <name type="synonym">Agrocybe aegerita</name>
    <dbReference type="NCBI Taxonomy" id="1973307"/>
    <lineage>
        <taxon>Eukaryota</taxon>
        <taxon>Fungi</taxon>
        <taxon>Dikarya</taxon>
        <taxon>Basidiomycota</taxon>
        <taxon>Agaricomycotina</taxon>
        <taxon>Agaricomycetes</taxon>
        <taxon>Agaricomycetidae</taxon>
        <taxon>Agaricales</taxon>
        <taxon>Agaricineae</taxon>
        <taxon>Bolbitiaceae</taxon>
        <taxon>Cyclocybe</taxon>
    </lineage>
</organism>
<keyword evidence="1" id="KW-0862">Zinc</keyword>
<dbReference type="InterPro" id="IPR001878">
    <property type="entry name" value="Znf_CCHC"/>
</dbReference>
<keyword evidence="1" id="KW-0479">Metal-binding</keyword>
<gene>
    <name evidence="3" type="ORF">AAE3_LOCUS13474</name>
</gene>
<dbReference type="PROSITE" id="PS50158">
    <property type="entry name" value="ZF_CCHC"/>
    <property type="match status" value="1"/>
</dbReference>
<keyword evidence="4" id="KW-1185">Reference proteome</keyword>
<protein>
    <recommendedName>
        <fullName evidence="2">CCHC-type domain-containing protein</fullName>
    </recommendedName>
</protein>
<name>A0A8S0X1M3_CYCAE</name>
<evidence type="ECO:0000256" key="1">
    <source>
        <dbReference type="PROSITE-ProRule" id="PRU00047"/>
    </source>
</evidence>
<evidence type="ECO:0000313" key="4">
    <source>
        <dbReference type="Proteomes" id="UP000467700"/>
    </source>
</evidence>
<dbReference type="GO" id="GO:0008270">
    <property type="term" value="F:zinc ion binding"/>
    <property type="evidence" value="ECO:0007669"/>
    <property type="project" value="UniProtKB-KW"/>
</dbReference>